<comment type="caution">
    <text evidence="6">The sequence shown here is derived from an EMBL/GenBank/DDBJ whole genome shotgun (WGS) entry which is preliminary data.</text>
</comment>
<dbReference type="VEuPathDB" id="VectorBase:LDEU009593"/>
<keyword evidence="2" id="KW-0646">Protease inhibitor</keyword>
<keyword evidence="3" id="KW-1015">Disulfide bond</keyword>
<keyword evidence="6" id="KW-0675">Receptor</keyword>
<dbReference type="InterPro" id="IPR036084">
    <property type="entry name" value="Ser_inhib-like_sf"/>
</dbReference>
<dbReference type="OrthoDB" id="6413845at2759"/>
<dbReference type="PANTHER" id="PTHR23259:SF70">
    <property type="entry name" value="ACCESSORY GLAND PROTEIN ACP62F-RELATED"/>
    <property type="match status" value="1"/>
</dbReference>
<dbReference type="EMBL" id="NCKV01008784">
    <property type="protein sequence ID" value="RWS22447.1"/>
    <property type="molecule type" value="Genomic_DNA"/>
</dbReference>
<dbReference type="InterPro" id="IPR002919">
    <property type="entry name" value="TIL_dom"/>
</dbReference>
<gene>
    <name evidence="6" type="ORF">B4U80_02108</name>
</gene>
<evidence type="ECO:0000313" key="6">
    <source>
        <dbReference type="EMBL" id="RWS22447.1"/>
    </source>
</evidence>
<feature type="signal peptide" evidence="4">
    <location>
        <begin position="1"/>
        <end position="17"/>
    </location>
</feature>
<evidence type="ECO:0000256" key="3">
    <source>
        <dbReference type="ARBA" id="ARBA00023157"/>
    </source>
</evidence>
<evidence type="ECO:0000256" key="4">
    <source>
        <dbReference type="SAM" id="SignalP"/>
    </source>
</evidence>
<dbReference type="InterPro" id="IPR051368">
    <property type="entry name" value="SerProtInhib-TIL_Domain"/>
</dbReference>
<dbReference type="Proteomes" id="UP000288716">
    <property type="component" value="Unassembled WGS sequence"/>
</dbReference>
<keyword evidence="4" id="KW-0732">Signal</keyword>
<comment type="similarity">
    <text evidence="1">Belongs to the serine protease inhibitor-like (TIL domain-containing) family.</text>
</comment>
<dbReference type="GO" id="GO:0030414">
    <property type="term" value="F:peptidase inhibitor activity"/>
    <property type="evidence" value="ECO:0007669"/>
    <property type="project" value="UniProtKB-KW"/>
</dbReference>
<dbReference type="AlphaFoldDB" id="A0A443S4J3"/>
<dbReference type="FunFam" id="2.10.25.10:FF:000055">
    <property type="entry name" value="alpha-tectorin isoform X1"/>
    <property type="match status" value="1"/>
</dbReference>
<evidence type="ECO:0000256" key="2">
    <source>
        <dbReference type="ARBA" id="ARBA00022690"/>
    </source>
</evidence>
<evidence type="ECO:0000259" key="5">
    <source>
        <dbReference type="Pfam" id="PF01826"/>
    </source>
</evidence>
<sequence length="191" mass="21728">MKFAALLIACFIVAVSAKQQQPGSWLKPRKLKNYILNIVKFNFSKEKCGENQVFDSCGTTCPTTCENKDEQDGICTDDCQVGCRCKDGYVLHGGKCILPKQCPPMKKQQNKPKKQQQDNSLWEKPKKCGKNEHWSRCDTTCPRTCEHVIRGQKDEDIVCTLDCMSGCFCNDGYVRKGKRCVRESECFTKTF</sequence>
<feature type="chain" id="PRO_5019100006" evidence="4">
    <location>
        <begin position="18"/>
        <end position="191"/>
    </location>
</feature>
<evidence type="ECO:0000313" key="7">
    <source>
        <dbReference type="Proteomes" id="UP000288716"/>
    </source>
</evidence>
<protein>
    <submittedName>
        <fullName evidence="6">Scavenger receptor cysteine-rich protein-like protein</fullName>
    </submittedName>
</protein>
<dbReference type="CDD" id="cd19941">
    <property type="entry name" value="TIL"/>
    <property type="match status" value="2"/>
</dbReference>
<reference evidence="6 7" key="1">
    <citation type="journal article" date="2018" name="Gigascience">
        <title>Genomes of trombidid mites reveal novel predicted allergens and laterally-transferred genes associated with secondary metabolism.</title>
        <authorList>
            <person name="Dong X."/>
            <person name="Chaisiri K."/>
            <person name="Xia D."/>
            <person name="Armstrong S.D."/>
            <person name="Fang Y."/>
            <person name="Donnelly M.J."/>
            <person name="Kadowaki T."/>
            <person name="McGarry J.W."/>
            <person name="Darby A.C."/>
            <person name="Makepeace B.L."/>
        </authorList>
    </citation>
    <scope>NUCLEOTIDE SEQUENCE [LARGE SCALE GENOMIC DNA]</scope>
    <source>
        <strain evidence="6">UoL-UT</strain>
    </source>
</reference>
<dbReference type="STRING" id="299467.A0A443S4J3"/>
<keyword evidence="7" id="KW-1185">Reference proteome</keyword>
<accession>A0A443S4J3</accession>
<evidence type="ECO:0000256" key="1">
    <source>
        <dbReference type="ARBA" id="ARBA00007611"/>
    </source>
</evidence>
<dbReference type="PANTHER" id="PTHR23259">
    <property type="entry name" value="RIDDLE"/>
    <property type="match status" value="1"/>
</dbReference>
<dbReference type="Pfam" id="PF01826">
    <property type="entry name" value="TIL"/>
    <property type="match status" value="2"/>
</dbReference>
<feature type="domain" description="TIL" evidence="5">
    <location>
        <begin position="128"/>
        <end position="186"/>
    </location>
</feature>
<dbReference type="Gene3D" id="2.10.25.10">
    <property type="entry name" value="Laminin"/>
    <property type="match status" value="2"/>
</dbReference>
<organism evidence="6 7">
    <name type="scientific">Leptotrombidium deliense</name>
    <dbReference type="NCBI Taxonomy" id="299467"/>
    <lineage>
        <taxon>Eukaryota</taxon>
        <taxon>Metazoa</taxon>
        <taxon>Ecdysozoa</taxon>
        <taxon>Arthropoda</taxon>
        <taxon>Chelicerata</taxon>
        <taxon>Arachnida</taxon>
        <taxon>Acari</taxon>
        <taxon>Acariformes</taxon>
        <taxon>Trombidiformes</taxon>
        <taxon>Prostigmata</taxon>
        <taxon>Anystina</taxon>
        <taxon>Parasitengona</taxon>
        <taxon>Trombiculoidea</taxon>
        <taxon>Trombiculidae</taxon>
        <taxon>Leptotrombidium</taxon>
    </lineage>
</organism>
<feature type="domain" description="TIL" evidence="5">
    <location>
        <begin position="48"/>
        <end position="102"/>
    </location>
</feature>
<name>A0A443S4J3_9ACAR</name>
<dbReference type="SUPFAM" id="SSF57567">
    <property type="entry name" value="Serine protease inhibitors"/>
    <property type="match status" value="2"/>
</dbReference>
<proteinExistence type="inferred from homology"/>